<reference evidence="1 2" key="1">
    <citation type="submission" date="2016-10" db="EMBL/GenBank/DDBJ databases">
        <authorList>
            <person name="Varghese N."/>
            <person name="Submissions S."/>
        </authorList>
    </citation>
    <scope>NUCLEOTIDE SEQUENCE [LARGE SCALE GENOMIC DNA]</scope>
    <source>
        <strain evidence="1 2">DSM 17997</strain>
    </source>
</reference>
<name>A0A1H3PH79_9BACT</name>
<proteinExistence type="predicted"/>
<gene>
    <name evidence="1" type="ORF">SAMN05444412_104238</name>
</gene>
<evidence type="ECO:0000313" key="2">
    <source>
        <dbReference type="Proteomes" id="UP000199663"/>
    </source>
</evidence>
<dbReference type="RefSeq" id="WP_019597968.1">
    <property type="nucleotide sequence ID" value="NZ_FNQC01000004.1"/>
</dbReference>
<organism evidence="1 2">
    <name type="scientific">Rhodonellum ikkaensis</name>
    <dbReference type="NCBI Taxonomy" id="336829"/>
    <lineage>
        <taxon>Bacteria</taxon>
        <taxon>Pseudomonadati</taxon>
        <taxon>Bacteroidota</taxon>
        <taxon>Cytophagia</taxon>
        <taxon>Cytophagales</taxon>
        <taxon>Cytophagaceae</taxon>
        <taxon>Rhodonellum</taxon>
    </lineage>
</organism>
<dbReference type="EMBL" id="FNQC01000004">
    <property type="protein sequence ID" value="SDY99759.1"/>
    <property type="molecule type" value="Genomic_DNA"/>
</dbReference>
<keyword evidence="2" id="KW-1185">Reference proteome</keyword>
<accession>A0A1H3PH79</accession>
<comment type="caution">
    <text evidence="1">The sequence shown here is derived from an EMBL/GenBank/DDBJ whole genome shotgun (WGS) entry which is preliminary data.</text>
</comment>
<evidence type="ECO:0000313" key="1">
    <source>
        <dbReference type="EMBL" id="SDY99759.1"/>
    </source>
</evidence>
<protein>
    <submittedName>
        <fullName evidence="1">Uncharacterized protein</fullName>
    </submittedName>
</protein>
<sequence>MKVRVRVVKAISERLITEKYVQGHYKVLETYGVTKVTSADTSWTDNPNVYLIVVEAVDDQRLLGGARIQLNSENTPLPLETAIREFDRHIIDYMGDYKPLDVAEFCGLWNSIEVAGYGIGSIYLGRVGVAICSQLGIKKLLALASPATLRNCKKVGFDIIRSLGNEGKFFYPKEGLIATVLEISDLENLPTASEEDRDYIFSLRNNVQLQSSESGPKGSLEIAFELQIQKLHEANSKP</sequence>
<dbReference type="Proteomes" id="UP000199663">
    <property type="component" value="Unassembled WGS sequence"/>
</dbReference>